<keyword evidence="2" id="KW-1185">Reference proteome</keyword>
<accession>A0A1H8QB46</accession>
<dbReference type="EMBL" id="FODO01000011">
    <property type="protein sequence ID" value="SEO51144.1"/>
    <property type="molecule type" value="Genomic_DNA"/>
</dbReference>
<evidence type="ECO:0000313" key="2">
    <source>
        <dbReference type="Proteomes" id="UP000198814"/>
    </source>
</evidence>
<dbReference type="RefSeq" id="WP_090318262.1">
    <property type="nucleotide sequence ID" value="NZ_FNOE01000009.1"/>
</dbReference>
<protein>
    <submittedName>
        <fullName evidence="1">Uncharacterized protein</fullName>
    </submittedName>
</protein>
<dbReference type="STRING" id="42354.SAMN05216333_11161"/>
<dbReference type="Proteomes" id="UP000198814">
    <property type="component" value="Unassembled WGS sequence"/>
</dbReference>
<dbReference type="AlphaFoldDB" id="A0A1H8QB46"/>
<proteinExistence type="predicted"/>
<evidence type="ECO:0000313" key="1">
    <source>
        <dbReference type="EMBL" id="SEO51144.1"/>
    </source>
</evidence>
<dbReference type="OrthoDB" id="983065at2"/>
<sequence length="109" mass="12057">MSARMLVIHLSLQEGNLLLEALAELPFKSVFELIGKLNQQANELFAPGIAPQERQRFVFIEAELSLAIKALGNLPYHRVHALLSGLHQQIQAQLSNPHSFAASQEYAGL</sequence>
<reference evidence="2" key="1">
    <citation type="submission" date="2016-10" db="EMBL/GenBank/DDBJ databases">
        <authorList>
            <person name="Varghese N."/>
            <person name="Submissions S."/>
        </authorList>
    </citation>
    <scope>NUCLEOTIDE SEQUENCE [LARGE SCALE GENOMIC DNA]</scope>
    <source>
        <strain evidence="2">Nm76</strain>
    </source>
</reference>
<gene>
    <name evidence="1" type="ORF">SAMN05216333_11161</name>
</gene>
<organism evidence="1 2">
    <name type="scientific">Nitrosomonas oligotropha</name>
    <dbReference type="NCBI Taxonomy" id="42354"/>
    <lineage>
        <taxon>Bacteria</taxon>
        <taxon>Pseudomonadati</taxon>
        <taxon>Pseudomonadota</taxon>
        <taxon>Betaproteobacteria</taxon>
        <taxon>Nitrosomonadales</taxon>
        <taxon>Nitrosomonadaceae</taxon>
        <taxon>Nitrosomonas</taxon>
    </lineage>
</organism>
<name>A0A1H8QB46_9PROT</name>